<comment type="caution">
    <text evidence="1">The sequence shown here is derived from an EMBL/GenBank/DDBJ whole genome shotgun (WGS) entry which is preliminary data.</text>
</comment>
<dbReference type="OrthoDB" id="2406444at2"/>
<dbReference type="Proteomes" id="UP000646308">
    <property type="component" value="Unassembled WGS sequence"/>
</dbReference>
<dbReference type="AlphaFoldDB" id="A0A2T4MJP5"/>
<evidence type="ECO:0008006" key="3">
    <source>
        <dbReference type="Google" id="ProtNLM"/>
    </source>
</evidence>
<sequence length="144" mass="16836">MTQFNTLLYFETSCAMTHQLNIQFKHFNLHSSLTMTAFLKSLLQNHHKHYSTQIKLSSEMLNIGQYIPIFITPELILCPLFAKRSTYQVYINMTQVIGMSSIQERTRIIFNNNQHLVVEQSITFCSKKWKESLFLGQLILSQSI</sequence>
<dbReference type="EMBL" id="WMFL01000085">
    <property type="protein sequence ID" value="NJI03558.1"/>
    <property type="molecule type" value="Genomic_DNA"/>
</dbReference>
<proteinExistence type="predicted"/>
<name>A0A2T4MJP5_9STAP</name>
<reference evidence="1" key="1">
    <citation type="submission" date="2019-11" db="EMBL/GenBank/DDBJ databases">
        <title>Whole genome comparisons of Staphylococcus agnetis isolates from cattle and chickens.</title>
        <authorList>
            <person name="Rhoads D."/>
            <person name="Shwani A."/>
            <person name="Adkins P."/>
            <person name="Calcutt M."/>
            <person name="Middleton J."/>
        </authorList>
    </citation>
    <scope>NUCLEOTIDE SEQUENCE</scope>
    <source>
        <strain evidence="1">1387</strain>
    </source>
</reference>
<gene>
    <name evidence="1" type="ORF">GLV84_12025</name>
</gene>
<accession>A0A2T4MJP5</accession>
<protein>
    <recommendedName>
        <fullName evidence="3">Competence protein ComK</fullName>
    </recommendedName>
</protein>
<dbReference type="RefSeq" id="WP_107369012.1">
    <property type="nucleotide sequence ID" value="NZ_JALGOA010000002.1"/>
</dbReference>
<organism evidence="1 2">
    <name type="scientific">Staphylococcus agnetis</name>
    <dbReference type="NCBI Taxonomy" id="985762"/>
    <lineage>
        <taxon>Bacteria</taxon>
        <taxon>Bacillati</taxon>
        <taxon>Bacillota</taxon>
        <taxon>Bacilli</taxon>
        <taxon>Bacillales</taxon>
        <taxon>Staphylococcaceae</taxon>
        <taxon>Staphylococcus</taxon>
    </lineage>
</organism>
<evidence type="ECO:0000313" key="2">
    <source>
        <dbReference type="Proteomes" id="UP000646308"/>
    </source>
</evidence>
<evidence type="ECO:0000313" key="1">
    <source>
        <dbReference type="EMBL" id="NJI03558.1"/>
    </source>
</evidence>